<keyword evidence="1" id="KW-0677">Repeat</keyword>
<name>A0AAN8UUK5_9MAGN</name>
<evidence type="ECO:0000256" key="3">
    <source>
        <dbReference type="SAM" id="MobiDB-lite"/>
    </source>
</evidence>
<dbReference type="InterPro" id="IPR000225">
    <property type="entry name" value="Armadillo"/>
</dbReference>
<sequence>MMFQEEKRIEEELTYPLLLCERVCKLVEEPVFFKFECSEVGKQTDRLSQMLRTAIRLSTSSSNLYEPPIRRILTEMTKTLDRALTLVRKCKKRSILRRVVTITRVTDFRKVLSLLESSIGDMRWLLSVYDYSDGSNVGIVLSLPPVASNDPILAWVWSFIATIQMGQLLTDKIEAANELASFAHDNDRNKKIICEEGGVVPLLKLLKEGNNSQDAQIAASTALFNLANCEDRVRSIVNENGVPIIVKILRDSAMRVQIRVSSLVARMAEYDSVAQEEFARENAIRPLVSILSFETFVDDDLKMGKQSIHSIVQMSNYNDNPPRSGSSLSVSSSEGSSRGAYYSYRKERENEKPEVKLMLKTKCAEALWMLARGSVVNSRKITETKGLLGLAKLIEKEDGELQYNCLMVIMEITAAAESNPDLRRAAFKTNSAAVKAVVEQLLRIVKESTSGSMQIAAIKSIGSLARAFSARETRVIGPLVAQLSNRNQEVATEAAVSLVKFACPDNFLHMEHSKAIIEFDGVPPLMRLLRGSERTKIHSLILICYLALHAGNSEALEQARVLNALEGADHLVARQPELKDLVLKAINHLRMYHAGIHPPRPPLSYVPQI</sequence>
<dbReference type="Gene3D" id="1.25.10.10">
    <property type="entry name" value="Leucine-rich Repeat Variant"/>
    <property type="match status" value="2"/>
</dbReference>
<dbReference type="Proteomes" id="UP001370490">
    <property type="component" value="Unassembled WGS sequence"/>
</dbReference>
<organism evidence="5 6">
    <name type="scientific">Dillenia turbinata</name>
    <dbReference type="NCBI Taxonomy" id="194707"/>
    <lineage>
        <taxon>Eukaryota</taxon>
        <taxon>Viridiplantae</taxon>
        <taxon>Streptophyta</taxon>
        <taxon>Embryophyta</taxon>
        <taxon>Tracheophyta</taxon>
        <taxon>Spermatophyta</taxon>
        <taxon>Magnoliopsida</taxon>
        <taxon>eudicotyledons</taxon>
        <taxon>Gunneridae</taxon>
        <taxon>Pentapetalae</taxon>
        <taxon>Dilleniales</taxon>
        <taxon>Dilleniaceae</taxon>
        <taxon>Dillenia</taxon>
    </lineage>
</organism>
<protein>
    <submittedName>
        <fullName evidence="5">Armadillo</fullName>
    </submittedName>
</protein>
<dbReference type="PANTHER" id="PTHR46168:SF1">
    <property type="entry name" value="ARMADILLO REPEAT ONLY 4"/>
    <property type="match status" value="1"/>
</dbReference>
<dbReference type="InterPro" id="IPR036537">
    <property type="entry name" value="Adaptor_Cbl_N_dom_sf"/>
</dbReference>
<keyword evidence="6" id="KW-1185">Reference proteome</keyword>
<dbReference type="PANTHER" id="PTHR46168">
    <property type="entry name" value="ARMADILLO REPEAT ONLY 4"/>
    <property type="match status" value="1"/>
</dbReference>
<dbReference type="GO" id="GO:0007166">
    <property type="term" value="P:cell surface receptor signaling pathway"/>
    <property type="evidence" value="ECO:0007669"/>
    <property type="project" value="InterPro"/>
</dbReference>
<dbReference type="PROSITE" id="PS50176">
    <property type="entry name" value="ARM_REPEAT"/>
    <property type="match status" value="1"/>
</dbReference>
<evidence type="ECO:0000313" key="6">
    <source>
        <dbReference type="Proteomes" id="UP001370490"/>
    </source>
</evidence>
<dbReference type="SMART" id="SM00185">
    <property type="entry name" value="ARM"/>
    <property type="match status" value="3"/>
</dbReference>
<evidence type="ECO:0000259" key="4">
    <source>
        <dbReference type="Pfam" id="PF25055"/>
    </source>
</evidence>
<dbReference type="SUPFAM" id="SSF48371">
    <property type="entry name" value="ARM repeat"/>
    <property type="match status" value="1"/>
</dbReference>
<evidence type="ECO:0000313" key="5">
    <source>
        <dbReference type="EMBL" id="KAK6922270.1"/>
    </source>
</evidence>
<dbReference type="Pfam" id="PF25055">
    <property type="entry name" value="DUF7792"/>
    <property type="match status" value="1"/>
</dbReference>
<evidence type="ECO:0000256" key="1">
    <source>
        <dbReference type="ARBA" id="ARBA00022737"/>
    </source>
</evidence>
<dbReference type="InterPro" id="IPR011989">
    <property type="entry name" value="ARM-like"/>
</dbReference>
<proteinExistence type="predicted"/>
<dbReference type="Gene3D" id="1.20.930.20">
    <property type="entry name" value="Adaptor protein Cbl, N-terminal domain"/>
    <property type="match status" value="1"/>
</dbReference>
<evidence type="ECO:0000256" key="2">
    <source>
        <dbReference type="PROSITE-ProRule" id="PRU00259"/>
    </source>
</evidence>
<dbReference type="Pfam" id="PF00514">
    <property type="entry name" value="Arm"/>
    <property type="match status" value="1"/>
</dbReference>
<feature type="repeat" description="ARM" evidence="2">
    <location>
        <begin position="197"/>
        <end position="241"/>
    </location>
</feature>
<dbReference type="AlphaFoldDB" id="A0AAN8UUK5"/>
<reference evidence="5 6" key="1">
    <citation type="submission" date="2023-12" db="EMBL/GenBank/DDBJ databases">
        <title>A high-quality genome assembly for Dillenia turbinata (Dilleniales).</title>
        <authorList>
            <person name="Chanderbali A."/>
        </authorList>
    </citation>
    <scope>NUCLEOTIDE SEQUENCE [LARGE SCALE GENOMIC DNA]</scope>
    <source>
        <strain evidence="5">LSX21</strain>
        <tissue evidence="5">Leaf</tissue>
    </source>
</reference>
<comment type="caution">
    <text evidence="5">The sequence shown here is derived from an EMBL/GenBank/DDBJ whole genome shotgun (WGS) entry which is preliminary data.</text>
</comment>
<gene>
    <name evidence="5" type="ORF">RJ641_012777</name>
</gene>
<dbReference type="InterPro" id="IPR016024">
    <property type="entry name" value="ARM-type_fold"/>
</dbReference>
<feature type="compositionally biased region" description="Low complexity" evidence="3">
    <location>
        <begin position="323"/>
        <end position="343"/>
    </location>
</feature>
<dbReference type="EMBL" id="JBAMMX010000019">
    <property type="protein sequence ID" value="KAK6922270.1"/>
    <property type="molecule type" value="Genomic_DNA"/>
</dbReference>
<dbReference type="InterPro" id="IPR056694">
    <property type="entry name" value="DUF7792"/>
</dbReference>
<feature type="region of interest" description="Disordered" evidence="3">
    <location>
        <begin position="315"/>
        <end position="345"/>
    </location>
</feature>
<accession>A0AAN8UUK5</accession>
<feature type="domain" description="DUF7792" evidence="4">
    <location>
        <begin position="10"/>
        <end position="130"/>
    </location>
</feature>